<evidence type="ECO:0000313" key="2">
    <source>
        <dbReference type="Proteomes" id="UP000011769"/>
    </source>
</evidence>
<dbReference type="InterPro" id="IPR036614">
    <property type="entry name" value="RusA-like_sf"/>
</dbReference>
<evidence type="ECO:0000313" key="1">
    <source>
        <dbReference type="EMBL" id="EMG24671.1"/>
    </source>
</evidence>
<name>A0ABP2SW28_9STRE</name>
<accession>A0ABP2SW28</accession>
<dbReference type="Gene3D" id="3.30.1330.70">
    <property type="entry name" value="Holliday junction resolvase RusA"/>
    <property type="match status" value="1"/>
</dbReference>
<proteinExistence type="predicted"/>
<organism evidence="1 2">
    <name type="scientific">Streptococcus parauberis KRS-02083</name>
    <dbReference type="NCBI Taxonomy" id="1207545"/>
    <lineage>
        <taxon>Bacteria</taxon>
        <taxon>Bacillati</taxon>
        <taxon>Bacillota</taxon>
        <taxon>Bacilli</taxon>
        <taxon>Lactobacillales</taxon>
        <taxon>Streptococcaceae</taxon>
        <taxon>Streptococcus</taxon>
    </lineage>
</organism>
<dbReference type="RefSeq" id="WP_003108694.1">
    <property type="nucleotide sequence ID" value="NZ_ALYM01000008.1"/>
</dbReference>
<dbReference type="SUPFAM" id="SSF103084">
    <property type="entry name" value="Holliday junction resolvase RusA"/>
    <property type="match status" value="1"/>
</dbReference>
<protein>
    <recommendedName>
        <fullName evidence="3">Phage protein</fullName>
    </recommendedName>
</protein>
<gene>
    <name evidence="1" type="ORF">SPJ1_1930</name>
</gene>
<reference evidence="1 2" key="1">
    <citation type="journal article" date="2013" name="PLoS ONE">
        <title>Comparative Genomic Characterization of Three Streptococcus parauberis Strains in Fish Pathogen, as Assessed by Wide-Genome Analyses.</title>
        <authorList>
            <person name="Nho S.W."/>
            <person name="Hikima J."/>
            <person name="Park S.B."/>
            <person name="Jang H.B."/>
            <person name="Cha I.S."/>
            <person name="Yasuike M."/>
            <person name="Nakamura Y."/>
            <person name="Fujiwara A."/>
            <person name="Sano M."/>
            <person name="Kanai K."/>
            <person name="Kondo H."/>
            <person name="Hirono I."/>
            <person name="Takeyama H."/>
            <person name="Aoki T."/>
            <person name="Jung T.S."/>
        </authorList>
    </citation>
    <scope>NUCLEOTIDE SEQUENCE [LARGE SCALE GENOMIC DNA]</scope>
    <source>
        <strain evidence="1 2">KRS-02083</strain>
    </source>
</reference>
<dbReference type="EMBL" id="ALYM01000008">
    <property type="protein sequence ID" value="EMG24671.1"/>
    <property type="molecule type" value="Genomic_DNA"/>
</dbReference>
<keyword evidence="2" id="KW-1185">Reference proteome</keyword>
<evidence type="ECO:0008006" key="3">
    <source>
        <dbReference type="Google" id="ProtNLM"/>
    </source>
</evidence>
<sequence length="133" mass="15336">MKFEFLLPRNTKNVDLNLVINSNDRFHFHKKAWMTSQLKSLAHYEAITFKGIPFSEKNPCQVHVTVYSPTKSKLDPPNLYPTVKALVDGLTVAGIWKDDNYKIIQLMTFKYGGLSHKKGHYKIVLDIEEVKNV</sequence>
<comment type="caution">
    <text evidence="1">The sequence shown here is derived from an EMBL/GenBank/DDBJ whole genome shotgun (WGS) entry which is preliminary data.</text>
</comment>
<dbReference type="Proteomes" id="UP000011769">
    <property type="component" value="Unassembled WGS sequence"/>
</dbReference>